<feature type="transmembrane region" description="Helical" evidence="7">
    <location>
        <begin position="154"/>
        <end position="172"/>
    </location>
</feature>
<dbReference type="InterPro" id="IPR036938">
    <property type="entry name" value="PAP2/HPO_sf"/>
</dbReference>
<evidence type="ECO:0000256" key="5">
    <source>
        <dbReference type="ARBA" id="ARBA00022989"/>
    </source>
</evidence>
<dbReference type="OrthoDB" id="9789113at2"/>
<keyword evidence="2" id="KW-1003">Cell membrane</keyword>
<dbReference type="Proteomes" id="UP000214689">
    <property type="component" value="Chromosome"/>
</dbReference>
<dbReference type="PANTHER" id="PTHR14969">
    <property type="entry name" value="SPHINGOSINE-1-PHOSPHATE PHOSPHOHYDROLASE"/>
    <property type="match status" value="1"/>
</dbReference>
<keyword evidence="3 7" id="KW-0812">Transmembrane</keyword>
<keyword evidence="6 7" id="KW-0472">Membrane</keyword>
<dbReference type="SUPFAM" id="SSF48317">
    <property type="entry name" value="Acid phosphatase/Vanadium-dependent haloperoxidase"/>
    <property type="match status" value="1"/>
</dbReference>
<dbReference type="GO" id="GO:0016787">
    <property type="term" value="F:hydrolase activity"/>
    <property type="evidence" value="ECO:0007669"/>
    <property type="project" value="UniProtKB-KW"/>
</dbReference>
<comment type="subcellular location">
    <subcellularLocation>
        <location evidence="1">Cell membrane</location>
        <topology evidence="1">Multi-pass membrane protein</topology>
    </subcellularLocation>
</comment>
<keyword evidence="10" id="KW-1185">Reference proteome</keyword>
<dbReference type="RefSeq" id="WP_094233419.1">
    <property type="nucleotide sequence ID" value="NZ_CP016199.1"/>
</dbReference>
<name>A0A223AQH2_9FIRM</name>
<sequence length="187" mass="21265">MLETIQNIDGSLLIKFQSFAIHDSLTPIVKIYTHLGDAGMMWIVIAILLLIFKRTRKYGLLMLASLALMYIVNNLLIKELIDRMRPYEVFDNVQRLIEKQRDPSFPSGHSASSFAAAMCIYLNCPKKYGIPILLLALLMALSRLYVGVHYPGDVVTGAIVGSLMAWLVYKVYDTRQEALHPAKHRRR</sequence>
<feature type="transmembrane region" description="Helical" evidence="7">
    <location>
        <begin position="58"/>
        <end position="77"/>
    </location>
</feature>
<feature type="transmembrane region" description="Helical" evidence="7">
    <location>
        <begin position="31"/>
        <end position="52"/>
    </location>
</feature>
<dbReference type="SMART" id="SM00014">
    <property type="entry name" value="acidPPc"/>
    <property type="match status" value="1"/>
</dbReference>
<evidence type="ECO:0000256" key="7">
    <source>
        <dbReference type="SAM" id="Phobius"/>
    </source>
</evidence>
<dbReference type="EMBL" id="CP016199">
    <property type="protein sequence ID" value="ASS37201.1"/>
    <property type="molecule type" value="Genomic_DNA"/>
</dbReference>
<evidence type="ECO:0000256" key="2">
    <source>
        <dbReference type="ARBA" id="ARBA00022475"/>
    </source>
</evidence>
<feature type="domain" description="Phosphatidic acid phosphatase type 2/haloperoxidase" evidence="8">
    <location>
        <begin position="58"/>
        <end position="169"/>
    </location>
</feature>
<evidence type="ECO:0000256" key="4">
    <source>
        <dbReference type="ARBA" id="ARBA00022801"/>
    </source>
</evidence>
<dbReference type="InterPro" id="IPR000326">
    <property type="entry name" value="PAP2/HPO"/>
</dbReference>
<evidence type="ECO:0000256" key="1">
    <source>
        <dbReference type="ARBA" id="ARBA00004651"/>
    </source>
</evidence>
<evidence type="ECO:0000313" key="9">
    <source>
        <dbReference type="EMBL" id="ASS37201.1"/>
    </source>
</evidence>
<evidence type="ECO:0000259" key="8">
    <source>
        <dbReference type="SMART" id="SM00014"/>
    </source>
</evidence>
<reference evidence="10" key="1">
    <citation type="submission" date="2016-05" db="EMBL/GenBank/DDBJ databases">
        <authorList>
            <person name="Holder M.E."/>
            <person name="Ajami N.J."/>
            <person name="Petrosino J.F."/>
        </authorList>
    </citation>
    <scope>NUCLEOTIDE SEQUENCE [LARGE SCALE GENOMIC DNA]</scope>
    <source>
        <strain evidence="10">ATCC 700696</strain>
    </source>
</reference>
<dbReference type="Gene3D" id="1.20.144.10">
    <property type="entry name" value="Phosphatidic acid phosphatase type 2/haloperoxidase"/>
    <property type="match status" value="2"/>
</dbReference>
<dbReference type="AlphaFoldDB" id="A0A223AQH2"/>
<dbReference type="PANTHER" id="PTHR14969:SF62">
    <property type="entry name" value="DECAPRENYLPHOSPHORYL-5-PHOSPHORIBOSE PHOSPHATASE RV3807C-RELATED"/>
    <property type="match status" value="1"/>
</dbReference>
<feature type="transmembrane region" description="Helical" evidence="7">
    <location>
        <begin position="128"/>
        <end position="148"/>
    </location>
</feature>
<evidence type="ECO:0000256" key="3">
    <source>
        <dbReference type="ARBA" id="ARBA00022692"/>
    </source>
</evidence>
<proteinExistence type="predicted"/>
<keyword evidence="5 7" id="KW-1133">Transmembrane helix</keyword>
<dbReference type="GO" id="GO:0005886">
    <property type="term" value="C:plasma membrane"/>
    <property type="evidence" value="ECO:0007669"/>
    <property type="project" value="UniProtKB-SubCell"/>
</dbReference>
<evidence type="ECO:0000313" key="10">
    <source>
        <dbReference type="Proteomes" id="UP000214689"/>
    </source>
</evidence>
<dbReference type="Pfam" id="PF01569">
    <property type="entry name" value="PAP2"/>
    <property type="match status" value="1"/>
</dbReference>
<evidence type="ECO:0000256" key="6">
    <source>
        <dbReference type="ARBA" id="ARBA00023136"/>
    </source>
</evidence>
<organism evidence="9 10">
    <name type="scientific">Mogibacterium pumilum</name>
    <dbReference type="NCBI Taxonomy" id="86332"/>
    <lineage>
        <taxon>Bacteria</taxon>
        <taxon>Bacillati</taxon>
        <taxon>Bacillota</taxon>
        <taxon>Clostridia</taxon>
        <taxon>Peptostreptococcales</taxon>
        <taxon>Anaerovoracaceae</taxon>
        <taxon>Mogibacterium</taxon>
    </lineage>
</organism>
<protein>
    <submittedName>
        <fullName evidence="9">Phosphoesterase</fullName>
    </submittedName>
</protein>
<gene>
    <name evidence="9" type="ORF">AXF17_01075</name>
</gene>
<keyword evidence="4" id="KW-0378">Hydrolase</keyword>
<accession>A0A223AQH2</accession>